<dbReference type="InterPro" id="IPR009057">
    <property type="entry name" value="Homeodomain-like_sf"/>
</dbReference>
<feature type="domain" description="Myb-like" evidence="2">
    <location>
        <begin position="512"/>
        <end position="561"/>
    </location>
</feature>
<feature type="compositionally biased region" description="Polar residues" evidence="1">
    <location>
        <begin position="266"/>
        <end position="290"/>
    </location>
</feature>
<feature type="compositionally biased region" description="Low complexity" evidence="1">
    <location>
        <begin position="255"/>
        <end position="265"/>
    </location>
</feature>
<dbReference type="CDD" id="cd00167">
    <property type="entry name" value="SANT"/>
    <property type="match status" value="1"/>
</dbReference>
<feature type="compositionally biased region" description="Polar residues" evidence="1">
    <location>
        <begin position="422"/>
        <end position="432"/>
    </location>
</feature>
<evidence type="ECO:0000313" key="3">
    <source>
        <dbReference type="EMBL" id="KAG4423716.1"/>
    </source>
</evidence>
<dbReference type="EMBL" id="JAFJYH010000030">
    <property type="protein sequence ID" value="KAG4423716.1"/>
    <property type="molecule type" value="Genomic_DNA"/>
</dbReference>
<feature type="region of interest" description="Disordered" evidence="1">
    <location>
        <begin position="549"/>
        <end position="587"/>
    </location>
</feature>
<dbReference type="InterPro" id="IPR001005">
    <property type="entry name" value="SANT/Myb"/>
</dbReference>
<feature type="compositionally biased region" description="Basic and acidic residues" evidence="1">
    <location>
        <begin position="496"/>
        <end position="506"/>
    </location>
</feature>
<feature type="region of interest" description="Disordered" evidence="1">
    <location>
        <begin position="480"/>
        <end position="526"/>
    </location>
</feature>
<feature type="region of interest" description="Disordered" evidence="1">
    <location>
        <begin position="612"/>
        <end position="658"/>
    </location>
</feature>
<dbReference type="Proteomes" id="UP000664132">
    <property type="component" value="Unassembled WGS sequence"/>
</dbReference>
<proteinExistence type="predicted"/>
<name>A0A8H7WF20_9HELO</name>
<evidence type="ECO:0000313" key="4">
    <source>
        <dbReference type="Proteomes" id="UP000664132"/>
    </source>
</evidence>
<evidence type="ECO:0000256" key="1">
    <source>
        <dbReference type="SAM" id="MobiDB-lite"/>
    </source>
</evidence>
<feature type="compositionally biased region" description="Acidic residues" evidence="1">
    <location>
        <begin position="378"/>
        <end position="392"/>
    </location>
</feature>
<feature type="region of interest" description="Disordered" evidence="1">
    <location>
        <begin position="121"/>
        <end position="148"/>
    </location>
</feature>
<feature type="region of interest" description="Disordered" evidence="1">
    <location>
        <begin position="241"/>
        <end position="339"/>
    </location>
</feature>
<organism evidence="3 4">
    <name type="scientific">Cadophora malorum</name>
    <dbReference type="NCBI Taxonomy" id="108018"/>
    <lineage>
        <taxon>Eukaryota</taxon>
        <taxon>Fungi</taxon>
        <taxon>Dikarya</taxon>
        <taxon>Ascomycota</taxon>
        <taxon>Pezizomycotina</taxon>
        <taxon>Leotiomycetes</taxon>
        <taxon>Helotiales</taxon>
        <taxon>Ploettnerulaceae</taxon>
        <taxon>Cadophora</taxon>
    </lineage>
</organism>
<evidence type="ECO:0000259" key="2">
    <source>
        <dbReference type="PROSITE" id="PS50090"/>
    </source>
</evidence>
<keyword evidence="4" id="KW-1185">Reference proteome</keyword>
<sequence length="695" mass="76642">MAYISSLAECVRGILTQEASRKDPHLRRVLGHAKLLDYLFMELSATESTWNESDAHDKVVVGSEEGRCDHEDSDDSDSDSDLDLDWPSDSEAVEVSTLHLSVRPGLHTHTMPDPIILSDDESVDAESETDYSNLEVDLTTKSDSSSPHIADNDMADGEGFGSGTTYISDCIVANHQDNDNDSGVVEGASLQLAADLPISASPSHGTVTHQPSPLRVHTEITQRRASYGNLDVTEAEDEGIDVFADNEDDADTCSTRRSGSSAVSSDNPAFDSNVSLSEQQGGQHDSAQSPQPGPAVVALQQSDLTNGPLPRHRRRRDDTKNVRRKQLRTPALTGPARTASPVSAALEFNDFEHTQSVAQLAAPAKERETRDIDHEMADDGGSDDFNDEDYSDISDTAASEIQEPRSRKRVKRAKDAEHNDVENPSTHSLNVSYQATTATSSVSMQESEDIPIRRYLTLKTIESKVVYCLTFSQELLPELSRTSQRQGIPRSVSSSSDRRKSEKLPAQEEAMSRPVKKSRFSSEEDDLLLQKKGEGLSWDEISEHFPERTKGTLQVHYSTKLKPRSETSKNTKKRRSQRASWSRRAFSAWKANTPPSSNFRVVKVRQSHHFGSYTTRRTYKATQVAKKRKGQKSSTKRPRVDKRPNEITDTLGADSSTADILGSDIAGASLRTAIYEVENRMNSSDILPQTSKPPG</sequence>
<feature type="compositionally biased region" description="Acidic residues" evidence="1">
    <location>
        <begin position="71"/>
        <end position="87"/>
    </location>
</feature>
<feature type="compositionally biased region" description="Low complexity" evidence="1">
    <location>
        <begin position="578"/>
        <end position="587"/>
    </location>
</feature>
<dbReference type="Gene3D" id="1.10.10.60">
    <property type="entry name" value="Homeodomain-like"/>
    <property type="match status" value="1"/>
</dbReference>
<feature type="compositionally biased region" description="Basic and acidic residues" evidence="1">
    <location>
        <begin position="364"/>
        <end position="377"/>
    </location>
</feature>
<protein>
    <recommendedName>
        <fullName evidence="2">Myb-like domain-containing protein</fullName>
    </recommendedName>
</protein>
<feature type="compositionally biased region" description="Acidic residues" evidence="1">
    <location>
        <begin position="241"/>
        <end position="251"/>
    </location>
</feature>
<comment type="caution">
    <text evidence="3">The sequence shown here is derived from an EMBL/GenBank/DDBJ whole genome shotgun (WGS) entry which is preliminary data.</text>
</comment>
<dbReference type="SUPFAM" id="SSF46689">
    <property type="entry name" value="Homeodomain-like"/>
    <property type="match status" value="1"/>
</dbReference>
<feature type="region of interest" description="Disordered" evidence="1">
    <location>
        <begin position="62"/>
        <end position="87"/>
    </location>
</feature>
<accession>A0A8H7WF20</accession>
<dbReference type="AlphaFoldDB" id="A0A8H7WF20"/>
<reference evidence="3" key="1">
    <citation type="submission" date="2021-02" db="EMBL/GenBank/DDBJ databases">
        <title>Genome sequence Cadophora malorum strain M34.</title>
        <authorList>
            <person name="Stefanovic E."/>
            <person name="Vu D."/>
            <person name="Scully C."/>
            <person name="Dijksterhuis J."/>
            <person name="Roader J."/>
            <person name="Houbraken J."/>
        </authorList>
    </citation>
    <scope>NUCLEOTIDE SEQUENCE</scope>
    <source>
        <strain evidence="3">M34</strain>
    </source>
</reference>
<feature type="compositionally biased region" description="Basic residues" evidence="1">
    <location>
        <begin position="625"/>
        <end position="640"/>
    </location>
</feature>
<dbReference type="Pfam" id="PF13921">
    <property type="entry name" value="Myb_DNA-bind_6"/>
    <property type="match status" value="1"/>
</dbReference>
<gene>
    <name evidence="3" type="ORF">IFR04_003141</name>
</gene>
<dbReference type="PROSITE" id="PS50090">
    <property type="entry name" value="MYB_LIKE"/>
    <property type="match status" value="1"/>
</dbReference>
<feature type="region of interest" description="Disordered" evidence="1">
    <location>
        <begin position="360"/>
        <end position="432"/>
    </location>
</feature>
<dbReference type="OrthoDB" id="3563165at2759"/>